<dbReference type="GeneID" id="8854817"/>
<feature type="transmembrane region" description="Helical" evidence="1">
    <location>
        <begin position="369"/>
        <end position="388"/>
    </location>
</feature>
<keyword evidence="1" id="KW-1133">Transmembrane helix</keyword>
<keyword evidence="1" id="KW-0472">Membrane</keyword>
<dbReference type="Gene3D" id="3.40.50.1820">
    <property type="entry name" value="alpha/beta hydrolase"/>
    <property type="match status" value="1"/>
</dbReference>
<feature type="transmembrane region" description="Helical" evidence="1">
    <location>
        <begin position="183"/>
        <end position="201"/>
    </location>
</feature>
<reference evidence="2 3" key="1">
    <citation type="journal article" date="2010" name="Cell">
        <title>The genome of Naegleria gruberi illuminates early eukaryotic versatility.</title>
        <authorList>
            <person name="Fritz-Laylin L.K."/>
            <person name="Prochnik S.E."/>
            <person name="Ginger M.L."/>
            <person name="Dacks J.B."/>
            <person name="Carpenter M.L."/>
            <person name="Field M.C."/>
            <person name="Kuo A."/>
            <person name="Paredez A."/>
            <person name="Chapman J."/>
            <person name="Pham J."/>
            <person name="Shu S."/>
            <person name="Neupane R."/>
            <person name="Cipriano M."/>
            <person name="Mancuso J."/>
            <person name="Tu H."/>
            <person name="Salamov A."/>
            <person name="Lindquist E."/>
            <person name="Shapiro H."/>
            <person name="Lucas S."/>
            <person name="Grigoriev I.V."/>
            <person name="Cande W.Z."/>
            <person name="Fulton C."/>
            <person name="Rokhsar D.S."/>
            <person name="Dawson S.C."/>
        </authorList>
    </citation>
    <scope>NUCLEOTIDE SEQUENCE [LARGE SCALE GENOMIC DNA]</scope>
    <source>
        <strain evidence="2 3">NEG-M</strain>
    </source>
</reference>
<dbReference type="EMBL" id="GG738893">
    <property type="protein sequence ID" value="EFC40303.1"/>
    <property type="molecule type" value="Genomic_DNA"/>
</dbReference>
<evidence type="ECO:0000313" key="2">
    <source>
        <dbReference type="EMBL" id="EFC40303.1"/>
    </source>
</evidence>
<feature type="transmembrane region" description="Helical" evidence="1">
    <location>
        <begin position="65"/>
        <end position="85"/>
    </location>
</feature>
<keyword evidence="1" id="KW-0812">Transmembrane</keyword>
<feature type="transmembrane region" description="Helical" evidence="1">
    <location>
        <begin position="408"/>
        <end position="425"/>
    </location>
</feature>
<organism evidence="3">
    <name type="scientific">Naegleria gruberi</name>
    <name type="common">Amoeba</name>
    <dbReference type="NCBI Taxonomy" id="5762"/>
    <lineage>
        <taxon>Eukaryota</taxon>
        <taxon>Discoba</taxon>
        <taxon>Heterolobosea</taxon>
        <taxon>Tetramitia</taxon>
        <taxon>Eutetramitia</taxon>
        <taxon>Vahlkampfiidae</taxon>
        <taxon>Naegleria</taxon>
    </lineage>
</organism>
<sequence>MGLIIYAIFVSYDGGPEYITNEYIGIWMSGVLLSVSGQLIYLISKPPDRDQKKKWSDRILFAMNGLYFGLMLVMSLVIMIGYSMYGLRVDLIVCSVLIFSIGLLSFVVVILRWFARGMVPCDCCYEMEDDDDNVSASHPLMFSFKMSVNREKPKKRNNSCLLNCVKYTCLFGVNSVLRTVSIVILLLLAFGAVNLANIVNISKRGRMVKVKLNDGSERVQKIHLICDGPKESNQSSTFIFESDFSHNYADFSDIQTYMTQLGRRSCIFDKPGLGFSDYLFKDQKNVSTFYHNFMQSIGEQPPYIFVGWGGGGSIIYQYARDHPEMVKSLTFLDVFPDGIEFTSAKILKKLTESEYEAFKKSELNSRRSIMNIVNAIGVPLGIMPFIIGPNSNTSNSNEIAFWMRTEKTWITQSILFLTSISLKIFPSTWSFQNTMIAGLSKTITSANLLE</sequence>
<dbReference type="InParanoid" id="D2VS95"/>
<feature type="transmembrane region" description="Helical" evidence="1">
    <location>
        <begin position="24"/>
        <end position="44"/>
    </location>
</feature>
<dbReference type="VEuPathDB" id="AmoebaDB:NAEGRDRAFT_71861"/>
<keyword evidence="3" id="KW-1185">Reference proteome</keyword>
<proteinExistence type="predicted"/>
<name>D2VS95_NAEGR</name>
<dbReference type="OrthoDB" id="164921at2759"/>
<dbReference type="SUPFAM" id="SSF53474">
    <property type="entry name" value="alpha/beta-Hydrolases"/>
    <property type="match status" value="1"/>
</dbReference>
<accession>D2VS95</accession>
<dbReference type="AlphaFoldDB" id="D2VS95"/>
<gene>
    <name evidence="2" type="ORF">NAEGRDRAFT_71861</name>
</gene>
<dbReference type="RefSeq" id="XP_002673047.1">
    <property type="nucleotide sequence ID" value="XM_002673001.1"/>
</dbReference>
<protein>
    <submittedName>
        <fullName evidence="2">Predicted protein</fullName>
    </submittedName>
</protein>
<dbReference type="Proteomes" id="UP000006671">
    <property type="component" value="Unassembled WGS sequence"/>
</dbReference>
<feature type="transmembrane region" description="Helical" evidence="1">
    <location>
        <begin position="91"/>
        <end position="111"/>
    </location>
</feature>
<evidence type="ECO:0000313" key="3">
    <source>
        <dbReference type="Proteomes" id="UP000006671"/>
    </source>
</evidence>
<dbReference type="InterPro" id="IPR029058">
    <property type="entry name" value="AB_hydrolase_fold"/>
</dbReference>
<evidence type="ECO:0000256" key="1">
    <source>
        <dbReference type="SAM" id="Phobius"/>
    </source>
</evidence>
<dbReference type="KEGG" id="ngr:NAEGRDRAFT_71861"/>